<evidence type="ECO:0000259" key="4">
    <source>
        <dbReference type="PROSITE" id="PS51292"/>
    </source>
</evidence>
<keyword evidence="5" id="KW-1185">Reference proteome</keyword>
<evidence type="ECO:0000256" key="3">
    <source>
        <dbReference type="ARBA" id="ARBA00022833"/>
    </source>
</evidence>
<reference evidence="6" key="1">
    <citation type="submission" date="2022-11" db="UniProtKB">
        <authorList>
            <consortium name="WormBaseParasite"/>
        </authorList>
    </citation>
    <scope>IDENTIFICATION</scope>
</reference>
<evidence type="ECO:0000256" key="2">
    <source>
        <dbReference type="ARBA" id="ARBA00022771"/>
    </source>
</evidence>
<dbReference type="WBParaSite" id="scf7180000424247.g12645">
    <property type="protein sequence ID" value="scf7180000424247.g12645"/>
    <property type="gene ID" value="scf7180000424247.g12645"/>
</dbReference>
<dbReference type="Proteomes" id="UP000887560">
    <property type="component" value="Unplaced"/>
</dbReference>
<evidence type="ECO:0000313" key="6">
    <source>
        <dbReference type="WBParaSite" id="scf7180000424247.g12645"/>
    </source>
</evidence>
<name>A0A915P747_9BILA</name>
<dbReference type="Pfam" id="PF12906">
    <property type="entry name" value="RINGv"/>
    <property type="match status" value="1"/>
</dbReference>
<organism evidence="5 6">
    <name type="scientific">Meloidogyne floridensis</name>
    <dbReference type="NCBI Taxonomy" id="298350"/>
    <lineage>
        <taxon>Eukaryota</taxon>
        <taxon>Metazoa</taxon>
        <taxon>Ecdysozoa</taxon>
        <taxon>Nematoda</taxon>
        <taxon>Chromadorea</taxon>
        <taxon>Rhabditida</taxon>
        <taxon>Tylenchina</taxon>
        <taxon>Tylenchomorpha</taxon>
        <taxon>Tylenchoidea</taxon>
        <taxon>Meloidogynidae</taxon>
        <taxon>Meloidogyninae</taxon>
        <taxon>Meloidogyne</taxon>
    </lineage>
</organism>
<protein>
    <submittedName>
        <fullName evidence="6">RING-CH-type domain-containing protein</fullName>
    </submittedName>
</protein>
<feature type="domain" description="RING-CH-type" evidence="4">
    <location>
        <begin position="28"/>
        <end position="115"/>
    </location>
</feature>
<keyword evidence="3" id="KW-0862">Zinc</keyword>
<evidence type="ECO:0000313" key="5">
    <source>
        <dbReference type="Proteomes" id="UP000887560"/>
    </source>
</evidence>
<evidence type="ECO:0000256" key="1">
    <source>
        <dbReference type="ARBA" id="ARBA00022723"/>
    </source>
</evidence>
<accession>A0A915P747</accession>
<proteinExistence type="predicted"/>
<dbReference type="Gene3D" id="3.30.40.10">
    <property type="entry name" value="Zinc/RING finger domain, C3HC4 (zinc finger)"/>
    <property type="match status" value="1"/>
</dbReference>
<keyword evidence="2" id="KW-0863">Zinc-finger</keyword>
<keyword evidence="1" id="KW-0479">Metal-binding</keyword>
<dbReference type="SMART" id="SM00744">
    <property type="entry name" value="RINGv"/>
    <property type="match status" value="1"/>
</dbReference>
<dbReference type="AlphaFoldDB" id="A0A915P747"/>
<dbReference type="GO" id="GO:0008270">
    <property type="term" value="F:zinc ion binding"/>
    <property type="evidence" value="ECO:0007669"/>
    <property type="project" value="UniProtKB-KW"/>
</dbReference>
<dbReference type="InterPro" id="IPR013083">
    <property type="entry name" value="Znf_RING/FYVE/PHD"/>
</dbReference>
<dbReference type="PROSITE" id="PS51292">
    <property type="entry name" value="ZF_RING_CH"/>
    <property type="match status" value="1"/>
</dbReference>
<sequence>MHINSEEGNVLEADPSVGNNIHNNNGLVASGDGRSCKICYETEDDCGGTPTIDKNDGRWMHPCKFMYLLHLIVSTISGSGTMKWVHRMCMEKWLDHAPYQQKYQCTMCKYRYQTCWRIRPLSRWRFPDFNLSLWDGFEMSLDFLCTYYTFYRVKSLVQMWSGNDRGGLGPTTGEPLFDLYKNNSKFTPEQMIWLNSRLTPRERTEIQSLASSSLYEINLSRGIPCAFATIAGLFLLKKRKIVNWSPITSGLIFGTVSN</sequence>
<dbReference type="InterPro" id="IPR011016">
    <property type="entry name" value="Znf_RING-CH"/>
</dbReference>